<evidence type="ECO:0000313" key="6">
    <source>
        <dbReference type="Proteomes" id="UP000789831"/>
    </source>
</evidence>
<dbReference type="PANTHER" id="PTHR44229">
    <property type="entry name" value="15-HYDROXYPROSTAGLANDIN DEHYDROGENASE [NAD(+)]"/>
    <property type="match status" value="1"/>
</dbReference>
<dbReference type="GO" id="GO:0005737">
    <property type="term" value="C:cytoplasm"/>
    <property type="evidence" value="ECO:0007669"/>
    <property type="project" value="TreeGrafter"/>
</dbReference>
<proteinExistence type="inferred from homology"/>
<keyword evidence="6" id="KW-1185">Reference proteome</keyword>
<dbReference type="PANTHER" id="PTHR44229:SF4">
    <property type="entry name" value="15-HYDROXYPROSTAGLANDIN DEHYDROGENASE [NAD(+)]"/>
    <property type="match status" value="1"/>
</dbReference>
<accession>A0A9N9AGX7</accession>
<evidence type="ECO:0000256" key="3">
    <source>
        <dbReference type="ARBA" id="ARBA00023002"/>
    </source>
</evidence>
<name>A0A9N9AGX7_9GLOM</name>
<dbReference type="Gene3D" id="3.40.50.720">
    <property type="entry name" value="NAD(P)-binding Rossmann-like Domain"/>
    <property type="match status" value="1"/>
</dbReference>
<dbReference type="EMBL" id="CAJVPL010000766">
    <property type="protein sequence ID" value="CAG8527920.1"/>
    <property type="molecule type" value="Genomic_DNA"/>
</dbReference>
<keyword evidence="2" id="KW-0521">NADP</keyword>
<comment type="caution">
    <text evidence="5">The sequence shown here is derived from an EMBL/GenBank/DDBJ whole genome shotgun (WGS) entry which is preliminary data.</text>
</comment>
<sequence>MPLKNKVLIITGSANGFGAALSRRVVREGAKAVLGDIDQKGGEAIEVELNNNNKKNVKFVICDVQKRADLIKLFETAEKEFGGVDILINNAGISRIPDLYDGSETWKQIISVNLNGVIEGTQLSFPYFKKRGGGVIVNVASMAGIQPYYVGLFPAYGASKAGVIAFTRALHGLKQTANIRVNAVAPIFSDTKLLREGLEASKMFRQQVESAGTVTVEEVVTAIVHCIENESLVGEVVAVTPRNQLFVVPKEKGKF</sequence>
<dbReference type="PRINTS" id="PR00080">
    <property type="entry name" value="SDRFAMILY"/>
</dbReference>
<dbReference type="InterPro" id="IPR002347">
    <property type="entry name" value="SDR_fam"/>
</dbReference>
<dbReference type="PRINTS" id="PR00081">
    <property type="entry name" value="GDHRDH"/>
</dbReference>
<reference evidence="5" key="1">
    <citation type="submission" date="2021-06" db="EMBL/GenBank/DDBJ databases">
        <authorList>
            <person name="Kallberg Y."/>
            <person name="Tangrot J."/>
            <person name="Rosling A."/>
        </authorList>
    </citation>
    <scope>NUCLEOTIDE SEQUENCE</scope>
    <source>
        <strain evidence="5">MT106</strain>
    </source>
</reference>
<evidence type="ECO:0000313" key="5">
    <source>
        <dbReference type="EMBL" id="CAG8527920.1"/>
    </source>
</evidence>
<dbReference type="AlphaFoldDB" id="A0A9N9AGX7"/>
<dbReference type="SUPFAM" id="SSF51735">
    <property type="entry name" value="NAD(P)-binding Rossmann-fold domains"/>
    <property type="match status" value="1"/>
</dbReference>
<dbReference type="GO" id="GO:0016616">
    <property type="term" value="F:oxidoreductase activity, acting on the CH-OH group of donors, NAD or NADP as acceptor"/>
    <property type="evidence" value="ECO:0007669"/>
    <property type="project" value="TreeGrafter"/>
</dbReference>
<dbReference type="OrthoDB" id="5840532at2759"/>
<protein>
    <submittedName>
        <fullName evidence="5">8721_t:CDS:1</fullName>
    </submittedName>
</protein>
<keyword evidence="3" id="KW-0560">Oxidoreductase</keyword>
<dbReference type="InterPro" id="IPR036291">
    <property type="entry name" value="NAD(P)-bd_dom_sf"/>
</dbReference>
<dbReference type="Pfam" id="PF00106">
    <property type="entry name" value="adh_short"/>
    <property type="match status" value="1"/>
</dbReference>
<comment type="similarity">
    <text evidence="1 4">Belongs to the short-chain dehydrogenases/reductases (SDR) family.</text>
</comment>
<dbReference type="FunFam" id="3.40.50.720:FF:000084">
    <property type="entry name" value="Short-chain dehydrogenase reductase"/>
    <property type="match status" value="1"/>
</dbReference>
<dbReference type="InterPro" id="IPR020904">
    <property type="entry name" value="Sc_DH/Rdtase_CS"/>
</dbReference>
<evidence type="ECO:0000256" key="4">
    <source>
        <dbReference type="RuleBase" id="RU000363"/>
    </source>
</evidence>
<dbReference type="PROSITE" id="PS00061">
    <property type="entry name" value="ADH_SHORT"/>
    <property type="match status" value="1"/>
</dbReference>
<dbReference type="Proteomes" id="UP000789831">
    <property type="component" value="Unassembled WGS sequence"/>
</dbReference>
<gene>
    <name evidence="5" type="ORF">AGERDE_LOCUS5566</name>
</gene>
<evidence type="ECO:0000256" key="1">
    <source>
        <dbReference type="ARBA" id="ARBA00006484"/>
    </source>
</evidence>
<organism evidence="5 6">
    <name type="scientific">Ambispora gerdemannii</name>
    <dbReference type="NCBI Taxonomy" id="144530"/>
    <lineage>
        <taxon>Eukaryota</taxon>
        <taxon>Fungi</taxon>
        <taxon>Fungi incertae sedis</taxon>
        <taxon>Mucoromycota</taxon>
        <taxon>Glomeromycotina</taxon>
        <taxon>Glomeromycetes</taxon>
        <taxon>Archaeosporales</taxon>
        <taxon>Ambisporaceae</taxon>
        <taxon>Ambispora</taxon>
    </lineage>
</organism>
<evidence type="ECO:0000256" key="2">
    <source>
        <dbReference type="ARBA" id="ARBA00022857"/>
    </source>
</evidence>